<keyword evidence="3" id="KW-0460">Magnesium</keyword>
<dbReference type="InterPro" id="IPR012676">
    <property type="entry name" value="TGS-like"/>
</dbReference>
<dbReference type="STRING" id="1805425.AUJ30_00390"/>
<dbReference type="SUPFAM" id="SSF52540">
    <property type="entry name" value="P-loop containing nucleoside triphosphate hydrolases"/>
    <property type="match status" value="1"/>
</dbReference>
<dbReference type="AlphaFoldDB" id="A0A1J4Y536"/>
<name>A0A1J4Y536_9BACT</name>
<dbReference type="EMBL" id="MNWX01000005">
    <property type="protein sequence ID" value="OIO65845.1"/>
    <property type="molecule type" value="Genomic_DNA"/>
</dbReference>
<dbReference type="GO" id="GO:0005737">
    <property type="term" value="C:cytoplasm"/>
    <property type="evidence" value="ECO:0007669"/>
    <property type="project" value="TreeGrafter"/>
</dbReference>
<dbReference type="InterPro" id="IPR023192">
    <property type="entry name" value="TGS-like_dom_sf"/>
</dbReference>
<keyword evidence="2" id="KW-0067">ATP-binding</keyword>
<dbReference type="Gene3D" id="3.40.50.300">
    <property type="entry name" value="P-loop containing nucleotide triphosphate hydrolases"/>
    <property type="match status" value="2"/>
</dbReference>
<dbReference type="PROSITE" id="PS51710">
    <property type="entry name" value="G_OBG"/>
    <property type="match status" value="1"/>
</dbReference>
<evidence type="ECO:0000256" key="2">
    <source>
        <dbReference type="ARBA" id="ARBA00022840"/>
    </source>
</evidence>
<dbReference type="Gene3D" id="1.10.150.300">
    <property type="entry name" value="TGS-like domain"/>
    <property type="match status" value="1"/>
</dbReference>
<dbReference type="InterPro" id="IPR031167">
    <property type="entry name" value="G_OBG"/>
</dbReference>
<dbReference type="SUPFAM" id="SSF81271">
    <property type="entry name" value="TGS-like"/>
    <property type="match status" value="1"/>
</dbReference>
<evidence type="ECO:0000313" key="7">
    <source>
        <dbReference type="Proteomes" id="UP000182693"/>
    </source>
</evidence>
<keyword evidence="1" id="KW-0547">Nucleotide-binding</keyword>
<dbReference type="GO" id="GO:0005525">
    <property type="term" value="F:GTP binding"/>
    <property type="evidence" value="ECO:0007669"/>
    <property type="project" value="InterPro"/>
</dbReference>
<dbReference type="PANTHER" id="PTHR23305:SF18">
    <property type="entry name" value="OBG-TYPE G DOMAIN-CONTAINING PROTEIN"/>
    <property type="match status" value="1"/>
</dbReference>
<sequence length="287" mass="32374">MKLSIGIVGLPNVGKSLLFKILTKQEVNIANYPFCTINPNVGVVPAKDEHLKKVAAMMGSKQILPAVFEFMDIAGLVRGAHQGAGLGNQFLAQIREVDAIIHLVRIFQDSEIVHFEGKIEPLADFEAVENELKMKDEQSKEKINLLSLKPQLVVLNGQENETPLQLTEALKKINRHYLFWDLKNEFGEKNLQKIFSAFKNLLDLITFYTANENEARSWFVKKGTLAPQAAGVVHTDFENKFIKAEVISWQKLVDAGSWHNAKQKGWLRLEGREYVVQDSDVIVIKHG</sequence>
<evidence type="ECO:0000313" key="6">
    <source>
        <dbReference type="EMBL" id="OIO65845.1"/>
    </source>
</evidence>
<dbReference type="Proteomes" id="UP000182693">
    <property type="component" value="Unassembled WGS sequence"/>
</dbReference>
<dbReference type="GO" id="GO:0016887">
    <property type="term" value="F:ATP hydrolysis activity"/>
    <property type="evidence" value="ECO:0007669"/>
    <property type="project" value="TreeGrafter"/>
</dbReference>
<organism evidence="6 7">
    <name type="scientific">Candidatus Wolfebacteria bacterium CG1_02_39_135</name>
    <dbReference type="NCBI Taxonomy" id="1805425"/>
    <lineage>
        <taxon>Bacteria</taxon>
        <taxon>Candidatus Wolfeibacteriota</taxon>
    </lineage>
</organism>
<dbReference type="InterPro" id="IPR013029">
    <property type="entry name" value="YchF_C"/>
</dbReference>
<dbReference type="InterPro" id="IPR004095">
    <property type="entry name" value="TGS"/>
</dbReference>
<reference evidence="6 7" key="1">
    <citation type="journal article" date="2016" name="Environ. Microbiol.">
        <title>Genomic resolution of a cold subsurface aquifer community provides metabolic insights for novel microbes adapted to high CO concentrations.</title>
        <authorList>
            <person name="Probst A.J."/>
            <person name="Castelle C.J."/>
            <person name="Singh A."/>
            <person name="Brown C.T."/>
            <person name="Anantharaman K."/>
            <person name="Sharon I."/>
            <person name="Hug L.A."/>
            <person name="Burstein D."/>
            <person name="Emerson J.B."/>
            <person name="Thomas B.C."/>
            <person name="Banfield J.F."/>
        </authorList>
    </citation>
    <scope>NUCLEOTIDE SEQUENCE [LARGE SCALE GENOMIC DNA]</scope>
    <source>
        <strain evidence="6">CG1_02_39_135</strain>
    </source>
</reference>
<dbReference type="PANTHER" id="PTHR23305">
    <property type="entry name" value="OBG GTPASE FAMILY"/>
    <property type="match status" value="1"/>
</dbReference>
<feature type="domain" description="OBG-type G" evidence="4">
    <location>
        <begin position="3"/>
        <end position="199"/>
    </location>
</feature>
<protein>
    <recommendedName>
        <fullName evidence="8">OBG-type G domain-containing protein</fullName>
    </recommendedName>
</protein>
<gene>
    <name evidence="6" type="ORF">AUJ30_00390</name>
</gene>
<evidence type="ECO:0000256" key="3">
    <source>
        <dbReference type="ARBA" id="ARBA00022842"/>
    </source>
</evidence>
<feature type="domain" description="TGS" evidence="5">
    <location>
        <begin position="203"/>
        <end position="286"/>
    </location>
</feature>
<evidence type="ECO:0000259" key="4">
    <source>
        <dbReference type="PROSITE" id="PS51710"/>
    </source>
</evidence>
<dbReference type="Pfam" id="PF06071">
    <property type="entry name" value="YchF-GTPase_C"/>
    <property type="match status" value="1"/>
</dbReference>
<dbReference type="InterPro" id="IPR006073">
    <property type="entry name" value="GTP-bd"/>
</dbReference>
<dbReference type="PRINTS" id="PR00326">
    <property type="entry name" value="GTP1OBG"/>
</dbReference>
<dbReference type="Gene3D" id="3.10.20.30">
    <property type="match status" value="2"/>
</dbReference>
<dbReference type="InterPro" id="IPR027417">
    <property type="entry name" value="P-loop_NTPase"/>
</dbReference>
<dbReference type="InterPro" id="IPR012675">
    <property type="entry name" value="Beta-grasp_dom_sf"/>
</dbReference>
<proteinExistence type="predicted"/>
<evidence type="ECO:0008006" key="8">
    <source>
        <dbReference type="Google" id="ProtNLM"/>
    </source>
</evidence>
<dbReference type="FunFam" id="3.10.20.30:FF:000001">
    <property type="entry name" value="Ribosome-binding ATPase YchF"/>
    <property type="match status" value="1"/>
</dbReference>
<evidence type="ECO:0000259" key="5">
    <source>
        <dbReference type="PROSITE" id="PS51880"/>
    </source>
</evidence>
<comment type="caution">
    <text evidence="6">The sequence shown here is derived from an EMBL/GenBank/DDBJ whole genome shotgun (WGS) entry which is preliminary data.</text>
</comment>
<dbReference type="Pfam" id="PF01926">
    <property type="entry name" value="MMR_HSR1"/>
    <property type="match status" value="1"/>
</dbReference>
<evidence type="ECO:0000256" key="1">
    <source>
        <dbReference type="ARBA" id="ARBA00022741"/>
    </source>
</evidence>
<dbReference type="GO" id="GO:0005524">
    <property type="term" value="F:ATP binding"/>
    <property type="evidence" value="ECO:0007669"/>
    <property type="project" value="UniProtKB-KW"/>
</dbReference>
<accession>A0A1J4Y536</accession>
<dbReference type="PROSITE" id="PS51880">
    <property type="entry name" value="TGS"/>
    <property type="match status" value="1"/>
</dbReference>